<dbReference type="InterPro" id="IPR027417">
    <property type="entry name" value="P-loop_NTPase"/>
</dbReference>
<dbReference type="OrthoDB" id="9802264at2"/>
<proteinExistence type="inferred from homology"/>
<evidence type="ECO:0000259" key="5">
    <source>
        <dbReference type="PROSITE" id="PS50893"/>
    </source>
</evidence>
<dbReference type="Proteomes" id="UP000266113">
    <property type="component" value="Unassembled WGS sequence"/>
</dbReference>
<dbReference type="SMART" id="SM00382">
    <property type="entry name" value="AAA"/>
    <property type="match status" value="1"/>
</dbReference>
<dbReference type="Pfam" id="PF00005">
    <property type="entry name" value="ABC_tran"/>
    <property type="match status" value="1"/>
</dbReference>
<comment type="similarity">
    <text evidence="4">Belongs to the ABC transporter superfamily. Macrolide exporter (TC 3.A.1.122) family.</text>
</comment>
<evidence type="ECO:0000256" key="4">
    <source>
        <dbReference type="ARBA" id="ARBA00038388"/>
    </source>
</evidence>
<organism evidence="6 7">
    <name type="scientific">Candidatus Cryosericum septentrionale</name>
    <dbReference type="NCBI Taxonomy" id="2290913"/>
    <lineage>
        <taxon>Bacteria</taxon>
        <taxon>Pseudomonadati</taxon>
        <taxon>Caldisericota/Cryosericota group</taxon>
        <taxon>Candidatus Cryosericota</taxon>
        <taxon>Candidatus Cryosericia</taxon>
        <taxon>Candidatus Cryosericales</taxon>
        <taxon>Candidatus Cryosericaceae</taxon>
        <taxon>Candidatus Cryosericum</taxon>
    </lineage>
</organism>
<dbReference type="GO" id="GO:0016887">
    <property type="term" value="F:ATP hydrolysis activity"/>
    <property type="evidence" value="ECO:0007669"/>
    <property type="project" value="InterPro"/>
</dbReference>
<dbReference type="GO" id="GO:0098796">
    <property type="term" value="C:membrane protein complex"/>
    <property type="evidence" value="ECO:0007669"/>
    <property type="project" value="UniProtKB-ARBA"/>
</dbReference>
<dbReference type="Gene3D" id="3.40.50.300">
    <property type="entry name" value="P-loop containing nucleotide triphosphate hydrolases"/>
    <property type="match status" value="1"/>
</dbReference>
<keyword evidence="3 6" id="KW-0067">ATP-binding</keyword>
<dbReference type="PANTHER" id="PTHR42798">
    <property type="entry name" value="LIPOPROTEIN-RELEASING SYSTEM ATP-BINDING PROTEIN LOLD"/>
    <property type="match status" value="1"/>
</dbReference>
<dbReference type="CDD" id="cd03255">
    <property type="entry name" value="ABC_MJ0796_LolCDE_FtsE"/>
    <property type="match status" value="1"/>
</dbReference>
<reference evidence="6 7" key="1">
    <citation type="submission" date="2018-09" db="EMBL/GenBank/DDBJ databases">
        <title>Discovery and Ecogenomic Context for Candidatus Cryosericales, a Global Caldiserica Order Active in Thawing Permafrost.</title>
        <authorList>
            <person name="Martinez M.A."/>
            <person name="Woodcroft B.J."/>
            <person name="Ignacio Espinoza J.C."/>
            <person name="Zayed A."/>
            <person name="Singleton C.M."/>
            <person name="Boyd J."/>
            <person name="Li Y.-F."/>
            <person name="Purvine S."/>
            <person name="Maughan H."/>
            <person name="Hodgkins S.B."/>
            <person name="Anderson D."/>
            <person name="Sederholm M."/>
            <person name="Temperton B."/>
            <person name="Saleska S.R."/>
            <person name="Tyson G.W."/>
            <person name="Rich V.I."/>
        </authorList>
    </citation>
    <scope>NUCLEOTIDE SEQUENCE [LARGE SCALE GENOMIC DNA]</scope>
    <source>
        <strain evidence="6 7">SMC1</strain>
    </source>
</reference>
<evidence type="ECO:0000313" key="7">
    <source>
        <dbReference type="Proteomes" id="UP000266113"/>
    </source>
</evidence>
<dbReference type="RefSeq" id="WP_119086610.1">
    <property type="nucleotide sequence ID" value="NZ_QXIY01000050.1"/>
</dbReference>
<comment type="caution">
    <text evidence="6">The sequence shown here is derived from an EMBL/GenBank/DDBJ whole genome shotgun (WGS) entry which is preliminary data.</text>
</comment>
<evidence type="ECO:0000256" key="1">
    <source>
        <dbReference type="ARBA" id="ARBA00022448"/>
    </source>
</evidence>
<dbReference type="InterPro" id="IPR003593">
    <property type="entry name" value="AAA+_ATPase"/>
</dbReference>
<dbReference type="PROSITE" id="PS00211">
    <property type="entry name" value="ABC_TRANSPORTER_1"/>
    <property type="match status" value="1"/>
</dbReference>
<dbReference type="FunFam" id="3.40.50.300:FF:000032">
    <property type="entry name" value="Export ABC transporter ATP-binding protein"/>
    <property type="match status" value="1"/>
</dbReference>
<dbReference type="AlphaFoldDB" id="A0A398DIR8"/>
<dbReference type="PROSITE" id="PS50893">
    <property type="entry name" value="ABC_TRANSPORTER_2"/>
    <property type="match status" value="1"/>
</dbReference>
<name>A0A398DIR8_9BACT</name>
<dbReference type="InterPro" id="IPR003439">
    <property type="entry name" value="ABC_transporter-like_ATP-bd"/>
</dbReference>
<evidence type="ECO:0000256" key="3">
    <source>
        <dbReference type="ARBA" id="ARBA00022840"/>
    </source>
</evidence>
<keyword evidence="7" id="KW-1185">Reference proteome</keyword>
<dbReference type="GO" id="GO:0022857">
    <property type="term" value="F:transmembrane transporter activity"/>
    <property type="evidence" value="ECO:0007669"/>
    <property type="project" value="UniProtKB-ARBA"/>
</dbReference>
<accession>A0A398DIR8</accession>
<dbReference type="SUPFAM" id="SSF52540">
    <property type="entry name" value="P-loop containing nucleoside triphosphate hydrolases"/>
    <property type="match status" value="1"/>
</dbReference>
<sequence length="222" mass="24713">MIQLTNIQKMYDGTRVQVRALQGVDLTLENGDYVSVRGRSGSGKTTLLNIVGTLDNPTVGEVLYDNVNPFRFNDADLSRFRNHKIGFVFQEFELLPELTVLDNVALVPHIGGVKRKEAQRMAAAVLEQVGMQDRMQHYPSELSGGEKQRVAVARAIVNDPEIILCDEPTGELDEANVTAVMQVLDDLNRSGKTLLVVTHSDEVAEHAHRRMYMVDGVLHEAF</sequence>
<protein>
    <submittedName>
        <fullName evidence="6">ABC transporter ATP-binding protein</fullName>
    </submittedName>
</protein>
<keyword evidence="1" id="KW-0813">Transport</keyword>
<gene>
    <name evidence="6" type="ORF">SMC1_09945</name>
</gene>
<dbReference type="PANTHER" id="PTHR42798:SF7">
    <property type="entry name" value="ALPHA-D-RIBOSE 1-METHYLPHOSPHONATE 5-TRIPHOSPHATE SYNTHASE SUBUNIT PHNL"/>
    <property type="match status" value="1"/>
</dbReference>
<dbReference type="EMBL" id="QXIY01000050">
    <property type="protein sequence ID" value="RIE15556.1"/>
    <property type="molecule type" value="Genomic_DNA"/>
</dbReference>
<evidence type="ECO:0000256" key="2">
    <source>
        <dbReference type="ARBA" id="ARBA00022741"/>
    </source>
</evidence>
<feature type="domain" description="ABC transporter" evidence="5">
    <location>
        <begin position="2"/>
        <end position="222"/>
    </location>
</feature>
<dbReference type="GO" id="GO:0005524">
    <property type="term" value="F:ATP binding"/>
    <property type="evidence" value="ECO:0007669"/>
    <property type="project" value="UniProtKB-KW"/>
</dbReference>
<dbReference type="InterPro" id="IPR017871">
    <property type="entry name" value="ABC_transporter-like_CS"/>
</dbReference>
<keyword evidence="2" id="KW-0547">Nucleotide-binding</keyword>
<dbReference type="InterPro" id="IPR017911">
    <property type="entry name" value="MacB-like_ATP-bd"/>
</dbReference>
<evidence type="ECO:0000313" key="6">
    <source>
        <dbReference type="EMBL" id="RIE15556.1"/>
    </source>
</evidence>